<proteinExistence type="inferred from homology"/>
<dbReference type="Pfam" id="PF02746">
    <property type="entry name" value="MR_MLE_N"/>
    <property type="match status" value="1"/>
</dbReference>
<organism evidence="11 12">
    <name type="scientific">Ponticoccus litoralis</name>
    <dbReference type="NCBI Taxonomy" id="422297"/>
    <lineage>
        <taxon>Bacteria</taxon>
        <taxon>Pseudomonadati</taxon>
        <taxon>Pseudomonadota</taxon>
        <taxon>Alphaproteobacteria</taxon>
        <taxon>Rhodobacterales</taxon>
        <taxon>Roseobacteraceae</taxon>
        <taxon>Ponticoccus</taxon>
    </lineage>
</organism>
<evidence type="ECO:0000256" key="7">
    <source>
        <dbReference type="ARBA" id="ARBA00022842"/>
    </source>
</evidence>
<dbReference type="Proteomes" id="UP001428774">
    <property type="component" value="Unassembled WGS sequence"/>
</dbReference>
<dbReference type="InterPro" id="IPR013341">
    <property type="entry name" value="Mandelate_racemase_N_dom"/>
</dbReference>
<comment type="catalytic activity">
    <reaction evidence="1">
        <text>D-glucarate = 5-dehydro-4-deoxy-D-glucarate + H2O</text>
        <dbReference type="Rhea" id="RHEA:14573"/>
        <dbReference type="ChEBI" id="CHEBI:15377"/>
        <dbReference type="ChEBI" id="CHEBI:30612"/>
        <dbReference type="ChEBI" id="CHEBI:42819"/>
        <dbReference type="EC" id="4.2.1.40"/>
    </reaction>
</comment>
<dbReference type="GO" id="GO:0008872">
    <property type="term" value="F:glucarate dehydratase activity"/>
    <property type="evidence" value="ECO:0007669"/>
    <property type="project" value="UniProtKB-EC"/>
</dbReference>
<evidence type="ECO:0000256" key="2">
    <source>
        <dbReference type="ARBA" id="ARBA00001946"/>
    </source>
</evidence>
<evidence type="ECO:0000256" key="8">
    <source>
        <dbReference type="ARBA" id="ARBA00023239"/>
    </source>
</evidence>
<dbReference type="Gene3D" id="3.20.20.120">
    <property type="entry name" value="Enolase-like C-terminal domain"/>
    <property type="match status" value="1"/>
</dbReference>
<evidence type="ECO:0000256" key="9">
    <source>
        <dbReference type="PIRSR" id="PIRSR634598-1"/>
    </source>
</evidence>
<dbReference type="EC" id="4.2.1.40" evidence="5"/>
<dbReference type="InterPro" id="IPR029065">
    <property type="entry name" value="Enolase_C-like"/>
</dbReference>
<evidence type="ECO:0000256" key="3">
    <source>
        <dbReference type="ARBA" id="ARBA00005183"/>
    </source>
</evidence>
<dbReference type="Pfam" id="PF13378">
    <property type="entry name" value="MR_MLE_C"/>
    <property type="match status" value="1"/>
</dbReference>
<dbReference type="EMBL" id="JBDNCH010000002">
    <property type="protein sequence ID" value="MEN9062375.1"/>
    <property type="molecule type" value="Genomic_DNA"/>
</dbReference>
<dbReference type="SFLD" id="SFLDS00001">
    <property type="entry name" value="Enolase"/>
    <property type="match status" value="1"/>
</dbReference>
<keyword evidence="7" id="KW-0460">Magnesium</keyword>
<dbReference type="InterPro" id="IPR013342">
    <property type="entry name" value="Mandelate_racemase_C"/>
</dbReference>
<dbReference type="SMART" id="SM00922">
    <property type="entry name" value="MR_MLE"/>
    <property type="match status" value="1"/>
</dbReference>
<dbReference type="InterPro" id="IPR029017">
    <property type="entry name" value="Enolase-like_N"/>
</dbReference>
<dbReference type="PANTHER" id="PTHR48080">
    <property type="entry name" value="D-GALACTONATE DEHYDRATASE-RELATED"/>
    <property type="match status" value="1"/>
</dbReference>
<comment type="similarity">
    <text evidence="4">Belongs to the mandelate racemase/muconate lactonizing enzyme family. GlucD subfamily.</text>
</comment>
<evidence type="ECO:0000313" key="11">
    <source>
        <dbReference type="EMBL" id="MEN9062375.1"/>
    </source>
</evidence>
<dbReference type="SFLD" id="SFLDG00055">
    <property type="entry name" value="glucarate_dehydratase"/>
    <property type="match status" value="1"/>
</dbReference>
<evidence type="ECO:0000259" key="10">
    <source>
        <dbReference type="SMART" id="SM00922"/>
    </source>
</evidence>
<comment type="cofactor">
    <cofactor evidence="2">
        <name>Mg(2+)</name>
        <dbReference type="ChEBI" id="CHEBI:18420"/>
    </cofactor>
</comment>
<sequence length="415" mass="45120">MPDTRIADVRVTPIAFADPPLLNNAGCHQPFALRSIIEVETGDGTVGLGESYGSQPVLKALARVTPHLTGLDVTDLNGLAARCRTHVTGAMDAYTGGERLLPRVIAAIEVACWDAYGKATGRRVCDLLGGQVRQTVPFSAYLFYKFGQHADGTPPDDWGEALTPEGLVEQAARMKALHGFDAIKLKAGVFEPEEEIEGLRALRDTFPEAPLRIDPNGGWSVETTLKLSPQLDGLVEYLEDPTVGIEGNARVQAATDTPLATNMYVVHESHLPPNMARDAFRVILSDHHYWGGLRASRELARICEIWGLGLSMHSNSHLGISLAAMTHLAAATPNLTYDCDTHYPWQSDEVIEGGKLAFTGGCLAVPEGPGLGVTLDRAELARLHRQYLACGITLRDDATEMKKHRPDWSFARPKF</sequence>
<keyword evidence="8" id="KW-0456">Lyase</keyword>
<feature type="active site" description="Proton acceptor" evidence="9">
    <location>
        <position position="313"/>
    </location>
</feature>
<dbReference type="SUPFAM" id="SSF51604">
    <property type="entry name" value="Enolase C-terminal domain-like"/>
    <property type="match status" value="1"/>
</dbReference>
<dbReference type="Gene3D" id="3.30.390.10">
    <property type="entry name" value="Enolase-like, N-terminal domain"/>
    <property type="match status" value="1"/>
</dbReference>
<comment type="pathway">
    <text evidence="3">Carbohydrate acid metabolism; D-glucarate degradation; 2,5-dioxopentanoate from D-glucarate: step 1/2.</text>
</comment>
<evidence type="ECO:0000256" key="6">
    <source>
        <dbReference type="ARBA" id="ARBA00022723"/>
    </source>
</evidence>
<accession>A0AAW9SLN0</accession>
<dbReference type="RefSeq" id="WP_347167355.1">
    <property type="nucleotide sequence ID" value="NZ_JBDNCH010000002.1"/>
</dbReference>
<feature type="active site" description="Proton acceptor" evidence="9">
    <location>
        <position position="186"/>
    </location>
</feature>
<dbReference type="SUPFAM" id="SSF54826">
    <property type="entry name" value="Enolase N-terminal domain-like"/>
    <property type="match status" value="1"/>
</dbReference>
<evidence type="ECO:0000313" key="12">
    <source>
        <dbReference type="Proteomes" id="UP001428774"/>
    </source>
</evidence>
<evidence type="ECO:0000256" key="5">
    <source>
        <dbReference type="ARBA" id="ARBA00011973"/>
    </source>
</evidence>
<evidence type="ECO:0000256" key="1">
    <source>
        <dbReference type="ARBA" id="ARBA00001426"/>
    </source>
</evidence>
<evidence type="ECO:0000256" key="4">
    <source>
        <dbReference type="ARBA" id="ARBA00009938"/>
    </source>
</evidence>
<dbReference type="PANTHER" id="PTHR48080:SF4">
    <property type="entry name" value="GLUCARATE DEHYDRATASE"/>
    <property type="match status" value="1"/>
</dbReference>
<dbReference type="GO" id="GO:0046872">
    <property type="term" value="F:metal ion binding"/>
    <property type="evidence" value="ECO:0007669"/>
    <property type="project" value="UniProtKB-KW"/>
</dbReference>
<feature type="domain" description="Mandelate racemase/muconate lactonizing enzyme C-terminal" evidence="10">
    <location>
        <begin position="164"/>
        <end position="258"/>
    </location>
</feature>
<dbReference type="CDD" id="cd03323">
    <property type="entry name" value="D-glucarate_dehydratase"/>
    <property type="match status" value="1"/>
</dbReference>
<comment type="caution">
    <text evidence="11">The sequence shown here is derived from an EMBL/GenBank/DDBJ whole genome shotgun (WGS) entry which is preliminary data.</text>
</comment>
<keyword evidence="12" id="KW-1185">Reference proteome</keyword>
<protein>
    <recommendedName>
        <fullName evidence="5">glucarate dehydratase</fullName>
        <ecNumber evidence="5">4.2.1.40</ecNumber>
    </recommendedName>
</protein>
<keyword evidence="6" id="KW-0479">Metal-binding</keyword>
<dbReference type="InterPro" id="IPR034598">
    <property type="entry name" value="GlucD-like"/>
</dbReference>
<gene>
    <name evidence="11" type="ORF">ABFB10_16645</name>
</gene>
<dbReference type="InterPro" id="IPR034593">
    <property type="entry name" value="DgoD-like"/>
</dbReference>
<dbReference type="InterPro" id="IPR036849">
    <property type="entry name" value="Enolase-like_C_sf"/>
</dbReference>
<dbReference type="AlphaFoldDB" id="A0AAW9SLN0"/>
<name>A0AAW9SLN0_9RHOB</name>
<reference evidence="11 12" key="1">
    <citation type="submission" date="2024-05" db="EMBL/GenBank/DDBJ databases">
        <title>Genome sequence of Ponticoccus litoralis KCCM 90028.</title>
        <authorList>
            <person name="Kim J.M."/>
            <person name="Lee J.K."/>
            <person name="Choi B.J."/>
            <person name="Bayburt H."/>
            <person name="Baek J.H."/>
            <person name="Jeon C.O."/>
        </authorList>
    </citation>
    <scope>NUCLEOTIDE SEQUENCE [LARGE SCALE GENOMIC DNA]</scope>
    <source>
        <strain evidence="11 12">KCCM 90028</strain>
    </source>
</reference>